<feature type="non-terminal residue" evidence="2">
    <location>
        <position position="1"/>
    </location>
</feature>
<dbReference type="EMBL" id="JARKHS020016208">
    <property type="protein sequence ID" value="KAK8773859.1"/>
    <property type="molecule type" value="Genomic_DNA"/>
</dbReference>
<evidence type="ECO:0000313" key="2">
    <source>
        <dbReference type="EMBL" id="KAK8773859.1"/>
    </source>
</evidence>
<proteinExistence type="predicted"/>
<feature type="signal peptide" evidence="1">
    <location>
        <begin position="1"/>
        <end position="20"/>
    </location>
</feature>
<dbReference type="AlphaFoldDB" id="A0AAQ4EGE2"/>
<gene>
    <name evidence="2" type="ORF">V5799_011607</name>
</gene>
<dbReference type="Proteomes" id="UP001321473">
    <property type="component" value="Unassembled WGS sequence"/>
</dbReference>
<keyword evidence="3" id="KW-1185">Reference proteome</keyword>
<keyword evidence="1" id="KW-0732">Signal</keyword>
<protein>
    <recommendedName>
        <fullName evidence="4">Secreted protein</fullName>
    </recommendedName>
</protein>
<evidence type="ECO:0000256" key="1">
    <source>
        <dbReference type="SAM" id="SignalP"/>
    </source>
</evidence>
<comment type="caution">
    <text evidence="2">The sequence shown here is derived from an EMBL/GenBank/DDBJ whole genome shotgun (WGS) entry which is preliminary data.</text>
</comment>
<evidence type="ECO:0008006" key="4">
    <source>
        <dbReference type="Google" id="ProtNLM"/>
    </source>
</evidence>
<name>A0AAQ4EGE2_AMBAM</name>
<reference evidence="2 3" key="1">
    <citation type="journal article" date="2023" name="Arcadia Sci">
        <title>De novo assembly of a long-read Amblyomma americanum tick genome.</title>
        <authorList>
            <person name="Chou S."/>
            <person name="Poskanzer K.E."/>
            <person name="Rollins M."/>
            <person name="Thuy-Boun P.S."/>
        </authorList>
    </citation>
    <scope>NUCLEOTIDE SEQUENCE [LARGE SCALE GENOMIC DNA]</scope>
    <source>
        <strain evidence="2">F_SG_1</strain>
        <tissue evidence="2">Salivary glands</tissue>
    </source>
</reference>
<accession>A0AAQ4EGE2</accession>
<feature type="chain" id="PRO_5042989025" description="Secreted protein" evidence="1">
    <location>
        <begin position="21"/>
        <end position="60"/>
    </location>
</feature>
<sequence length="60" mass="6609">CSKPVAFLGWVLPQLIRVLCGPPLRGPVGGARPRWDELHCQILKQESAQAANEHDSMPAY</sequence>
<evidence type="ECO:0000313" key="3">
    <source>
        <dbReference type="Proteomes" id="UP001321473"/>
    </source>
</evidence>
<organism evidence="2 3">
    <name type="scientific">Amblyomma americanum</name>
    <name type="common">Lone star tick</name>
    <dbReference type="NCBI Taxonomy" id="6943"/>
    <lineage>
        <taxon>Eukaryota</taxon>
        <taxon>Metazoa</taxon>
        <taxon>Ecdysozoa</taxon>
        <taxon>Arthropoda</taxon>
        <taxon>Chelicerata</taxon>
        <taxon>Arachnida</taxon>
        <taxon>Acari</taxon>
        <taxon>Parasitiformes</taxon>
        <taxon>Ixodida</taxon>
        <taxon>Ixodoidea</taxon>
        <taxon>Ixodidae</taxon>
        <taxon>Amblyomminae</taxon>
        <taxon>Amblyomma</taxon>
    </lineage>
</organism>